<protein>
    <submittedName>
        <fullName evidence="2">Uncharacterized protein</fullName>
    </submittedName>
</protein>
<dbReference type="Proteomes" id="UP000247609">
    <property type="component" value="Unassembled WGS sequence"/>
</dbReference>
<gene>
    <name evidence="2" type="ORF">CFR71_06135</name>
</gene>
<reference evidence="2 3" key="1">
    <citation type="submission" date="2017-07" db="EMBL/GenBank/DDBJ databases">
        <title>A draft genome sequence of Komagataeibacter sp. T5K1.</title>
        <authorList>
            <person name="Skraban J."/>
            <person name="Cleenwerck I."/>
            <person name="Vandamme P."/>
            <person name="Trcek J."/>
        </authorList>
    </citation>
    <scope>NUCLEOTIDE SEQUENCE [LARGE SCALE GENOMIC DNA]</scope>
    <source>
        <strain evidence="2 3">T5K1</strain>
    </source>
</reference>
<feature type="region of interest" description="Disordered" evidence="1">
    <location>
        <begin position="1"/>
        <end position="39"/>
    </location>
</feature>
<evidence type="ECO:0000313" key="3">
    <source>
        <dbReference type="Proteomes" id="UP000247609"/>
    </source>
</evidence>
<dbReference type="EMBL" id="NOXG01000004">
    <property type="protein sequence ID" value="PYD75959.1"/>
    <property type="molecule type" value="Genomic_DNA"/>
</dbReference>
<comment type="caution">
    <text evidence="2">The sequence shown here is derived from an EMBL/GenBank/DDBJ whole genome shotgun (WGS) entry which is preliminary data.</text>
</comment>
<evidence type="ECO:0000313" key="2">
    <source>
        <dbReference type="EMBL" id="PYD75959.1"/>
    </source>
</evidence>
<feature type="compositionally biased region" description="Polar residues" evidence="1">
    <location>
        <begin position="28"/>
        <end position="39"/>
    </location>
</feature>
<accession>A0A318QKZ3</accession>
<organism evidence="2 3">
    <name type="scientific">Novacetimonas pomaceti</name>
    <dbReference type="NCBI Taxonomy" id="2021998"/>
    <lineage>
        <taxon>Bacteria</taxon>
        <taxon>Pseudomonadati</taxon>
        <taxon>Pseudomonadota</taxon>
        <taxon>Alphaproteobacteria</taxon>
        <taxon>Acetobacterales</taxon>
        <taxon>Acetobacteraceae</taxon>
        <taxon>Novacetimonas</taxon>
    </lineage>
</organism>
<dbReference type="AlphaFoldDB" id="A0A318QKZ3"/>
<proteinExistence type="predicted"/>
<sequence length="63" mass="6892">MMEHETMPSVTDTLIKPSSHPGAPALSSDDTTARSQNVRSIHLSHRRALLDYARTLDCSAENA</sequence>
<evidence type="ECO:0000256" key="1">
    <source>
        <dbReference type="SAM" id="MobiDB-lite"/>
    </source>
</evidence>
<name>A0A318QKZ3_9PROT</name>